<dbReference type="RefSeq" id="WP_124778043.1">
    <property type="nucleotide sequence ID" value="NZ_RQZA01000020.1"/>
</dbReference>
<sequence>MYLDEFKAYLENNSRAYEQFIKKALDYQNEKNARRTPARKKWSEEKVEREAEKMWIDMVKSVYEKIKSNGKFKRRYVHQEEIDDWVKFMNEHEIIDSLSDSIDELEFE</sequence>
<gene>
    <name evidence="1" type="ORF">EII38_09740</name>
</gene>
<comment type="caution">
    <text evidence="1">The sequence shown here is derived from an EMBL/GenBank/DDBJ whole genome shotgun (WGS) entry which is preliminary data.</text>
</comment>
<proteinExistence type="predicted"/>
<dbReference type="EMBL" id="RQZA01000020">
    <property type="protein sequence ID" value="RRD29388.1"/>
    <property type="molecule type" value="Genomic_DNA"/>
</dbReference>
<keyword evidence="2" id="KW-1185">Reference proteome</keyword>
<evidence type="ECO:0000313" key="1">
    <source>
        <dbReference type="EMBL" id="RRD29388.1"/>
    </source>
</evidence>
<dbReference type="AlphaFoldDB" id="A0A3P1V6E4"/>
<name>A0A3P1V6E4_9STRE</name>
<accession>A0A3P1V6E4</accession>
<evidence type="ECO:0000313" key="2">
    <source>
        <dbReference type="Proteomes" id="UP000281771"/>
    </source>
</evidence>
<organism evidence="1 2">
    <name type="scientific">Streptococcus minor</name>
    <dbReference type="NCBI Taxonomy" id="229549"/>
    <lineage>
        <taxon>Bacteria</taxon>
        <taxon>Bacillati</taxon>
        <taxon>Bacillota</taxon>
        <taxon>Bacilli</taxon>
        <taxon>Lactobacillales</taxon>
        <taxon>Streptococcaceae</taxon>
        <taxon>Streptococcus</taxon>
    </lineage>
</organism>
<protein>
    <submittedName>
        <fullName evidence="1">Uncharacterized protein</fullName>
    </submittedName>
</protein>
<dbReference type="Proteomes" id="UP000281771">
    <property type="component" value="Unassembled WGS sequence"/>
</dbReference>
<reference evidence="1 2" key="1">
    <citation type="submission" date="2018-11" db="EMBL/GenBank/DDBJ databases">
        <title>Genomes From Bacteria Associated with the Canine Oral Cavity: a Test Case for Automated Genome-Based Taxonomic Assignment.</title>
        <authorList>
            <person name="Coil D.A."/>
            <person name="Jospin G."/>
            <person name="Darling A.E."/>
            <person name="Wallis C."/>
            <person name="Davis I.J."/>
            <person name="Harris S."/>
            <person name="Eisen J.A."/>
            <person name="Holcombe L.J."/>
            <person name="O'Flynn C."/>
        </authorList>
    </citation>
    <scope>NUCLEOTIDE SEQUENCE [LARGE SCALE GENOMIC DNA]</scope>
    <source>
        <strain evidence="1 2">OH4621_COT-116</strain>
    </source>
</reference>